<dbReference type="InterPro" id="IPR015378">
    <property type="entry name" value="Transposase-like_Mu_C"/>
</dbReference>
<gene>
    <name evidence="3" type="ORF">E1832_01055</name>
</gene>
<dbReference type="PROSITE" id="PS50994">
    <property type="entry name" value="INTEGRASE"/>
    <property type="match status" value="1"/>
</dbReference>
<dbReference type="InterPro" id="IPR012337">
    <property type="entry name" value="RNaseH-like_sf"/>
</dbReference>
<dbReference type="Pfam" id="PF00665">
    <property type="entry name" value="rve"/>
    <property type="match status" value="1"/>
</dbReference>
<dbReference type="Pfam" id="PF09299">
    <property type="entry name" value="Mu-transpos_C"/>
    <property type="match status" value="1"/>
</dbReference>
<protein>
    <submittedName>
        <fullName evidence="3">Transposase</fullName>
    </submittedName>
</protein>
<evidence type="ECO:0000313" key="3">
    <source>
        <dbReference type="EMBL" id="TDK52959.1"/>
    </source>
</evidence>
<dbReference type="SUPFAM" id="SSF50610">
    <property type="entry name" value="mu transposase, C-terminal domain"/>
    <property type="match status" value="1"/>
</dbReference>
<dbReference type="InterPro" id="IPR009004">
    <property type="entry name" value="Transposase_Mu_C"/>
</dbReference>
<evidence type="ECO:0000313" key="4">
    <source>
        <dbReference type="Proteomes" id="UP000295301"/>
    </source>
</evidence>
<dbReference type="InterPro" id="IPR001584">
    <property type="entry name" value="Integrase_cat-core"/>
</dbReference>
<dbReference type="Proteomes" id="UP000295301">
    <property type="component" value="Unassembled WGS sequence"/>
</dbReference>
<accession>A0A4R5VGW6</accession>
<dbReference type="OrthoDB" id="9814072at2"/>
<feature type="region of interest" description="Disordered" evidence="1">
    <location>
        <begin position="495"/>
        <end position="539"/>
    </location>
</feature>
<evidence type="ECO:0000256" key="1">
    <source>
        <dbReference type="SAM" id="MobiDB-lite"/>
    </source>
</evidence>
<organism evidence="3 4">
    <name type="scientific">Antarcticimicrobium luteum</name>
    <dbReference type="NCBI Taxonomy" id="2547397"/>
    <lineage>
        <taxon>Bacteria</taxon>
        <taxon>Pseudomonadati</taxon>
        <taxon>Pseudomonadota</taxon>
        <taxon>Alphaproteobacteria</taxon>
        <taxon>Rhodobacterales</taxon>
        <taxon>Paracoccaceae</taxon>
        <taxon>Antarcticimicrobium</taxon>
    </lineage>
</organism>
<comment type="caution">
    <text evidence="3">The sequence shown here is derived from an EMBL/GenBank/DDBJ whole genome shotgun (WGS) entry which is preliminary data.</text>
</comment>
<evidence type="ECO:0000259" key="2">
    <source>
        <dbReference type="PROSITE" id="PS50994"/>
    </source>
</evidence>
<dbReference type="InterPro" id="IPR036397">
    <property type="entry name" value="RNaseH_sf"/>
</dbReference>
<proteinExistence type="predicted"/>
<dbReference type="AlphaFoldDB" id="A0A4R5VGW6"/>
<reference evidence="3 4" key="1">
    <citation type="submission" date="2019-03" db="EMBL/GenBank/DDBJ databases">
        <title>Ruegeria lutea sp. nov., a novel strain, isolated from marine sediment, the Masan Bay, South Korea.</title>
        <authorList>
            <person name="Kim J."/>
            <person name="Kim D.-Y."/>
            <person name="Lee S.-S."/>
        </authorList>
    </citation>
    <scope>NUCLEOTIDE SEQUENCE [LARGE SCALE GENOMIC DNA]</scope>
    <source>
        <strain evidence="3 4">318-1</strain>
    </source>
</reference>
<feature type="compositionally biased region" description="Basic residues" evidence="1">
    <location>
        <begin position="500"/>
        <end position="509"/>
    </location>
</feature>
<dbReference type="Gene3D" id="3.30.420.10">
    <property type="entry name" value="Ribonuclease H-like superfamily/Ribonuclease H"/>
    <property type="match status" value="1"/>
</dbReference>
<sequence>MISSPEAPDDGDRHADDVSPEEFLRYLLRGSDGKVTAEVVAAAREEYGIPRSTLFRLVARFRKTQRTSSLKPRKRGTQEGMVRLDPRTERIIAEQVEGFWLKKEKPSFAALMRRIGEVCLTEGLSPPHRSTVQRRVSELIPIAAARKRGEREIEAASTPSPGQLSVAKPNALWQIDHTIVDVVVVDEQYRQPIGRPVLTIAIDVCTRMVAGFHLSLAAPSRTSVGLCLLHAVYDKAAWLDERGIDIPWPVAGLPAVLHCDNGAEFRSRALAGACKEYGIKLLFRPPATPRFGGHVERLIGTMMGAVHLLPGTTFSNVKIRGDYDSEGRATFTLRELEKWIALEIVGKYHQRIHASLLRPPLAVWRERQGEVDFDLPPDRMAFWTSFLPGDRRRLLKDGIHLEKIRYWSDALSRDVGRGAELEIKYDPRDLSRIFVRQSDGRFVEARYRNLAYPPVSWWEWKHAKKRLRDQGRRELQEDVIFAAIAKQRQIEDIAASSSAKARRSAARRPTKQDQKESGHVTAIDLAKSVHSDDDTEFWD</sequence>
<dbReference type="RefSeq" id="WP_127601218.1">
    <property type="nucleotide sequence ID" value="NZ_SMUV01000032.1"/>
</dbReference>
<dbReference type="EMBL" id="SMUV01000032">
    <property type="protein sequence ID" value="TDK52959.1"/>
    <property type="molecule type" value="Genomic_DNA"/>
</dbReference>
<feature type="domain" description="Integrase catalytic" evidence="2">
    <location>
        <begin position="165"/>
        <end position="368"/>
    </location>
</feature>
<dbReference type="GO" id="GO:0015074">
    <property type="term" value="P:DNA integration"/>
    <property type="evidence" value="ECO:0007669"/>
    <property type="project" value="InterPro"/>
</dbReference>
<name>A0A4R5VGW6_9RHOB</name>
<dbReference type="Gene3D" id="1.10.10.60">
    <property type="entry name" value="Homeodomain-like"/>
    <property type="match status" value="1"/>
</dbReference>
<dbReference type="GO" id="GO:0003676">
    <property type="term" value="F:nucleic acid binding"/>
    <property type="evidence" value="ECO:0007669"/>
    <property type="project" value="InterPro"/>
</dbReference>
<dbReference type="SUPFAM" id="SSF53098">
    <property type="entry name" value="Ribonuclease H-like"/>
    <property type="match status" value="1"/>
</dbReference>
<keyword evidence="4" id="KW-1185">Reference proteome</keyword>